<organism evidence="2 3">
    <name type="scientific">Aegilops tauschii subsp. strangulata</name>
    <name type="common">Goatgrass</name>
    <dbReference type="NCBI Taxonomy" id="200361"/>
    <lineage>
        <taxon>Eukaryota</taxon>
        <taxon>Viridiplantae</taxon>
        <taxon>Streptophyta</taxon>
        <taxon>Embryophyta</taxon>
        <taxon>Tracheophyta</taxon>
        <taxon>Spermatophyta</taxon>
        <taxon>Magnoliopsida</taxon>
        <taxon>Liliopsida</taxon>
        <taxon>Poales</taxon>
        <taxon>Poaceae</taxon>
        <taxon>BOP clade</taxon>
        <taxon>Pooideae</taxon>
        <taxon>Triticodae</taxon>
        <taxon>Triticeae</taxon>
        <taxon>Triticinae</taxon>
        <taxon>Aegilops</taxon>
    </lineage>
</organism>
<accession>A0A453P2R3</accession>
<reference evidence="2" key="4">
    <citation type="submission" date="2019-03" db="UniProtKB">
        <authorList>
            <consortium name="EnsemblPlants"/>
        </authorList>
    </citation>
    <scope>IDENTIFICATION</scope>
</reference>
<reference evidence="2" key="5">
    <citation type="journal article" date="2021" name="G3 (Bethesda)">
        <title>Aegilops tauschii genome assembly Aet v5.0 features greater sequence contiguity and improved annotation.</title>
        <authorList>
            <person name="Wang L."/>
            <person name="Zhu T."/>
            <person name="Rodriguez J.C."/>
            <person name="Deal K.R."/>
            <person name="Dubcovsky J."/>
            <person name="McGuire P.E."/>
            <person name="Lux T."/>
            <person name="Spannagl M."/>
            <person name="Mayer K.F.X."/>
            <person name="Baldrich P."/>
            <person name="Meyers B.C."/>
            <person name="Huo N."/>
            <person name="Gu Y.Q."/>
            <person name="Zhou H."/>
            <person name="Devos K.M."/>
            <person name="Bennetzen J.L."/>
            <person name="Unver T."/>
            <person name="Budak H."/>
            <person name="Gulick P.J."/>
            <person name="Galiba G."/>
            <person name="Kalapos B."/>
            <person name="Nelson D.R."/>
            <person name="Li P."/>
            <person name="You F.M."/>
            <person name="Luo M.C."/>
            <person name="Dvorak J."/>
        </authorList>
    </citation>
    <scope>NUCLEOTIDE SEQUENCE [LARGE SCALE GENOMIC DNA]</scope>
    <source>
        <strain evidence="2">cv. AL8/78</strain>
    </source>
</reference>
<proteinExistence type="predicted"/>
<protein>
    <submittedName>
        <fullName evidence="2">Uncharacterized protein</fullName>
    </submittedName>
</protein>
<dbReference type="EnsemblPlants" id="AET6Gv20585400.4">
    <property type="protein sequence ID" value="AET6Gv20585400.4"/>
    <property type="gene ID" value="AET6Gv20585400"/>
</dbReference>
<evidence type="ECO:0000313" key="3">
    <source>
        <dbReference type="Proteomes" id="UP000015105"/>
    </source>
</evidence>
<reference evidence="3" key="2">
    <citation type="journal article" date="2017" name="Nat. Plants">
        <title>The Aegilops tauschii genome reveals multiple impacts of transposons.</title>
        <authorList>
            <person name="Zhao G."/>
            <person name="Zou C."/>
            <person name="Li K."/>
            <person name="Wang K."/>
            <person name="Li T."/>
            <person name="Gao L."/>
            <person name="Zhang X."/>
            <person name="Wang H."/>
            <person name="Yang Z."/>
            <person name="Liu X."/>
            <person name="Jiang W."/>
            <person name="Mao L."/>
            <person name="Kong X."/>
            <person name="Jiao Y."/>
            <person name="Jia J."/>
        </authorList>
    </citation>
    <scope>NUCLEOTIDE SEQUENCE [LARGE SCALE GENOMIC DNA]</scope>
    <source>
        <strain evidence="3">cv. AL8/78</strain>
    </source>
</reference>
<dbReference type="AlphaFoldDB" id="A0A453P2R3"/>
<reference evidence="2" key="3">
    <citation type="journal article" date="2017" name="Nature">
        <title>Genome sequence of the progenitor of the wheat D genome Aegilops tauschii.</title>
        <authorList>
            <person name="Luo M.C."/>
            <person name="Gu Y.Q."/>
            <person name="Puiu D."/>
            <person name="Wang H."/>
            <person name="Twardziok S.O."/>
            <person name="Deal K.R."/>
            <person name="Huo N."/>
            <person name="Zhu T."/>
            <person name="Wang L."/>
            <person name="Wang Y."/>
            <person name="McGuire P.E."/>
            <person name="Liu S."/>
            <person name="Long H."/>
            <person name="Ramasamy R.K."/>
            <person name="Rodriguez J.C."/>
            <person name="Van S.L."/>
            <person name="Yuan L."/>
            <person name="Wang Z."/>
            <person name="Xia Z."/>
            <person name="Xiao L."/>
            <person name="Anderson O.D."/>
            <person name="Ouyang S."/>
            <person name="Liang Y."/>
            <person name="Zimin A.V."/>
            <person name="Pertea G."/>
            <person name="Qi P."/>
            <person name="Bennetzen J.L."/>
            <person name="Dai X."/>
            <person name="Dawson M.W."/>
            <person name="Muller H.G."/>
            <person name="Kugler K."/>
            <person name="Rivarola-Duarte L."/>
            <person name="Spannagl M."/>
            <person name="Mayer K.F.X."/>
            <person name="Lu F.H."/>
            <person name="Bevan M.W."/>
            <person name="Leroy P."/>
            <person name="Li P."/>
            <person name="You F.M."/>
            <person name="Sun Q."/>
            <person name="Liu Z."/>
            <person name="Lyons E."/>
            <person name="Wicker T."/>
            <person name="Salzberg S.L."/>
            <person name="Devos K.M."/>
            <person name="Dvorak J."/>
        </authorList>
    </citation>
    <scope>NUCLEOTIDE SEQUENCE [LARGE SCALE GENOMIC DNA]</scope>
    <source>
        <strain evidence="2">cv. AL8/78</strain>
    </source>
</reference>
<name>A0A453P2R3_AEGTS</name>
<keyword evidence="3" id="KW-1185">Reference proteome</keyword>
<evidence type="ECO:0000256" key="1">
    <source>
        <dbReference type="SAM" id="MobiDB-lite"/>
    </source>
</evidence>
<sequence length="190" mass="20641">RSQPRLAVSLHVLPSRPFLSLSTCGRKPRSAVSFSRSRLSAAATIARVAQPLPLADPRNPLQARPQPITDLCPPPARAHPADQKDTKKSAPSGTRCVLVAHRGVRLSTGIWKASCAKKALGMVLHIDPGNNAIQDEAVTLTVLFTRSHLHCCSQHLRLSNTIANWPKATLINTPKFAPLMITPCLFPFSR</sequence>
<dbReference type="Gramene" id="AET6Gv20585400.4">
    <property type="protein sequence ID" value="AET6Gv20585400.4"/>
    <property type="gene ID" value="AET6Gv20585400"/>
</dbReference>
<feature type="region of interest" description="Disordered" evidence="1">
    <location>
        <begin position="54"/>
        <end position="92"/>
    </location>
</feature>
<dbReference type="Proteomes" id="UP000015105">
    <property type="component" value="Chromosome 6D"/>
</dbReference>
<reference evidence="3" key="1">
    <citation type="journal article" date="2014" name="Science">
        <title>Ancient hybridizations among the ancestral genomes of bread wheat.</title>
        <authorList>
            <consortium name="International Wheat Genome Sequencing Consortium,"/>
            <person name="Marcussen T."/>
            <person name="Sandve S.R."/>
            <person name="Heier L."/>
            <person name="Spannagl M."/>
            <person name="Pfeifer M."/>
            <person name="Jakobsen K.S."/>
            <person name="Wulff B.B."/>
            <person name="Steuernagel B."/>
            <person name="Mayer K.F."/>
            <person name="Olsen O.A."/>
        </authorList>
    </citation>
    <scope>NUCLEOTIDE SEQUENCE [LARGE SCALE GENOMIC DNA]</scope>
    <source>
        <strain evidence="3">cv. AL8/78</strain>
    </source>
</reference>
<evidence type="ECO:0000313" key="2">
    <source>
        <dbReference type="EnsemblPlants" id="AET6Gv20585400.4"/>
    </source>
</evidence>
<feature type="compositionally biased region" description="Basic and acidic residues" evidence="1">
    <location>
        <begin position="79"/>
        <end position="88"/>
    </location>
</feature>